<keyword evidence="5 6" id="KW-0482">Metalloprotease</keyword>
<feature type="region of interest" description="Disordered" evidence="7">
    <location>
        <begin position="88"/>
        <end position="109"/>
    </location>
</feature>
<proteinExistence type="inferred from homology"/>
<keyword evidence="10" id="KW-1185">Reference proteome</keyword>
<keyword evidence="1 6" id="KW-0645">Protease</keyword>
<keyword evidence="4 6" id="KW-0862">Zinc</keyword>
<gene>
    <name evidence="9" type="ORF">ABVT11_05480</name>
</gene>
<keyword evidence="3 6" id="KW-0378">Hydrolase</keyword>
<evidence type="ECO:0000259" key="8">
    <source>
        <dbReference type="Pfam" id="PF01435"/>
    </source>
</evidence>
<name>A0ABV2CN96_9RHOO</name>
<sequence length="289" mass="30796">MRLSFVPDSLRLSPTSAQHARAAEAGEPGCTPARPTSPVRAPVRFSRALLAGLLTAALLSVLNLALPRLGKSIANSLPASWIRDASQQMSDSAARPHAGLPVEAASASPQQADFEQLQARFGALSAPEAGAPPYRLVLSREPSTTARLMSLPSGDIILNERFLTSVPDPSARIALLCVELGHLQLRHALRNAVDRKLLRLSAATLLGNEPGSINALGAGLALADYTPEQLLAADRYAEQMLLANDFAPDLLIRALDQAPDNTSPAQFQPAAAQHRQYLAQRIEALRAEH</sequence>
<evidence type="ECO:0000313" key="9">
    <source>
        <dbReference type="EMBL" id="MET1489267.1"/>
    </source>
</evidence>
<evidence type="ECO:0000256" key="1">
    <source>
        <dbReference type="ARBA" id="ARBA00022670"/>
    </source>
</evidence>
<evidence type="ECO:0000313" key="10">
    <source>
        <dbReference type="Proteomes" id="UP001548590"/>
    </source>
</evidence>
<evidence type="ECO:0000256" key="7">
    <source>
        <dbReference type="SAM" id="MobiDB-lite"/>
    </source>
</evidence>
<dbReference type="Proteomes" id="UP001548590">
    <property type="component" value="Unassembled WGS sequence"/>
</dbReference>
<evidence type="ECO:0000256" key="4">
    <source>
        <dbReference type="ARBA" id="ARBA00022833"/>
    </source>
</evidence>
<protein>
    <submittedName>
        <fullName evidence="9">M48 family metalloprotease</fullName>
        <ecNumber evidence="9">3.4.24.-</ecNumber>
    </submittedName>
</protein>
<feature type="region of interest" description="Disordered" evidence="7">
    <location>
        <begin position="14"/>
        <end position="38"/>
    </location>
</feature>
<organism evidence="9 10">
    <name type="scientific">Uliginosibacterium paludis</name>
    <dbReference type="NCBI Taxonomy" id="1615952"/>
    <lineage>
        <taxon>Bacteria</taxon>
        <taxon>Pseudomonadati</taxon>
        <taxon>Pseudomonadota</taxon>
        <taxon>Betaproteobacteria</taxon>
        <taxon>Rhodocyclales</taxon>
        <taxon>Zoogloeaceae</taxon>
        <taxon>Uliginosibacterium</taxon>
    </lineage>
</organism>
<comment type="similarity">
    <text evidence="6">Belongs to the peptidase M48 family.</text>
</comment>
<dbReference type="RefSeq" id="WP_345924500.1">
    <property type="nucleotide sequence ID" value="NZ_JBDIVF010000001.1"/>
</dbReference>
<comment type="caution">
    <text evidence="9">The sequence shown here is derived from an EMBL/GenBank/DDBJ whole genome shotgun (WGS) entry which is preliminary data.</text>
</comment>
<comment type="cofactor">
    <cofactor evidence="6">
        <name>Zn(2+)</name>
        <dbReference type="ChEBI" id="CHEBI:29105"/>
    </cofactor>
    <text evidence="6">Binds 1 zinc ion per subunit.</text>
</comment>
<dbReference type="Pfam" id="PF01435">
    <property type="entry name" value="Peptidase_M48"/>
    <property type="match status" value="1"/>
</dbReference>
<dbReference type="InterPro" id="IPR001915">
    <property type="entry name" value="Peptidase_M48"/>
</dbReference>
<evidence type="ECO:0000256" key="5">
    <source>
        <dbReference type="ARBA" id="ARBA00023049"/>
    </source>
</evidence>
<evidence type="ECO:0000256" key="3">
    <source>
        <dbReference type="ARBA" id="ARBA00022801"/>
    </source>
</evidence>
<dbReference type="GO" id="GO:0008237">
    <property type="term" value="F:metallopeptidase activity"/>
    <property type="evidence" value="ECO:0007669"/>
    <property type="project" value="UniProtKB-KW"/>
</dbReference>
<evidence type="ECO:0000256" key="2">
    <source>
        <dbReference type="ARBA" id="ARBA00022723"/>
    </source>
</evidence>
<dbReference type="EMBL" id="JBEWLZ010000002">
    <property type="protein sequence ID" value="MET1489267.1"/>
    <property type="molecule type" value="Genomic_DNA"/>
</dbReference>
<keyword evidence="2" id="KW-0479">Metal-binding</keyword>
<feature type="domain" description="Peptidase M48" evidence="8">
    <location>
        <begin position="121"/>
        <end position="255"/>
    </location>
</feature>
<dbReference type="EC" id="3.4.24.-" evidence="9"/>
<accession>A0ABV2CN96</accession>
<evidence type="ECO:0000256" key="6">
    <source>
        <dbReference type="RuleBase" id="RU003983"/>
    </source>
</evidence>
<reference evidence="9 10" key="1">
    <citation type="submission" date="2024-07" db="EMBL/GenBank/DDBJ databases">
        <title>Uliginosibacterium paludis KCTC:42655.</title>
        <authorList>
            <person name="Kim M.K."/>
        </authorList>
    </citation>
    <scope>NUCLEOTIDE SEQUENCE [LARGE SCALE GENOMIC DNA]</scope>
    <source>
        <strain evidence="9 10">KCTC 42655</strain>
    </source>
</reference>